<dbReference type="InterPro" id="IPR036388">
    <property type="entry name" value="WH-like_DNA-bd_sf"/>
</dbReference>
<dbReference type="Gene3D" id="1.10.10.10">
    <property type="entry name" value="Winged helix-like DNA-binding domain superfamily/Winged helix DNA-binding domain"/>
    <property type="match status" value="1"/>
</dbReference>
<dbReference type="PANTHER" id="PTHR23155">
    <property type="entry name" value="DISEASE RESISTANCE PROTEIN RP"/>
    <property type="match status" value="1"/>
</dbReference>
<dbReference type="PRINTS" id="PR00364">
    <property type="entry name" value="DISEASERSIST"/>
</dbReference>
<dbReference type="FunFam" id="3.40.50.300:FF:001091">
    <property type="entry name" value="Probable disease resistance protein At1g61300"/>
    <property type="match status" value="1"/>
</dbReference>
<dbReference type="FunFam" id="1.10.10.10:FF:000322">
    <property type="entry name" value="Probable disease resistance protein At1g63360"/>
    <property type="match status" value="1"/>
</dbReference>
<dbReference type="InterPro" id="IPR042197">
    <property type="entry name" value="Apaf_helical"/>
</dbReference>
<evidence type="ECO:0000313" key="6">
    <source>
        <dbReference type="EMBL" id="PIA24749.1"/>
    </source>
</evidence>
<dbReference type="InterPro" id="IPR058922">
    <property type="entry name" value="WHD_DRP"/>
</dbReference>
<keyword evidence="1" id="KW-0677">Repeat</keyword>
<dbReference type="STRING" id="218851.A0A2G5C0D6"/>
<evidence type="ECO:0000313" key="7">
    <source>
        <dbReference type="Proteomes" id="UP000230069"/>
    </source>
</evidence>
<evidence type="ECO:0000256" key="2">
    <source>
        <dbReference type="ARBA" id="ARBA00022821"/>
    </source>
</evidence>
<dbReference type="Gene3D" id="1.10.8.430">
    <property type="entry name" value="Helical domain of apoptotic protease-activating factors"/>
    <property type="match status" value="1"/>
</dbReference>
<dbReference type="InterPro" id="IPR044974">
    <property type="entry name" value="Disease_R_plants"/>
</dbReference>
<dbReference type="InterPro" id="IPR032675">
    <property type="entry name" value="LRR_dom_sf"/>
</dbReference>
<name>A0A2G5C0D6_AQUCA</name>
<dbReference type="Pfam" id="PF00931">
    <property type="entry name" value="NB-ARC"/>
    <property type="match status" value="1"/>
</dbReference>
<evidence type="ECO:0000256" key="1">
    <source>
        <dbReference type="ARBA" id="ARBA00022737"/>
    </source>
</evidence>
<dbReference type="FunCoup" id="A0A2G5C0D6">
    <property type="interactions" value="420"/>
</dbReference>
<sequence>METIFSKLKDISKRQKRYAGITIQQIMPSTSSNTNNMLLRRVYSHTKDDATVGLEDHTKTLVSELLKEEDRLCVVSIYGMGGLGKTTIAKEVYNHRNIKAHFDCYAWTSISQQMSTKEVLKEILRKVSTLTSKDMGEMNEVELVGNLFRFLGGKRYLIVLDDIWNTTDWDILKPAFPNSRGSKVMLSTRKLEVARHADPMSFHLKPRFLTDDEGWELLCRKALIPLSSDLEECGRRMVKKCGGLPLAIIVLGGILQSKRSLGEWENVSKKIGISGHESRVLSILSLSYEELPYHLKPLFLYLGLFPEDSNIPVKKLVRMWMGERLIKEQEGETIEEVGRQCLDELIHKCMVQIGKKRLGEERAKTCRLHDKMRDLCIEIGKKENFFKVMSHQNNDPSSSFTAVFLKLRRCAIHVEEKGKQYVFPKHLTPCLRTAIFIPKDLSIKYSPNIVYKDFKSLKVLEFQGELKPEKELCGVVKKLSNLRYLSATRDRYKVTFEFGNFIGNFVCLETLDLKYSHIDESMCKVISNVMPQLRHFYGFGIQLSEINKMRRLETLWSARAGPWITDLVKLTNLDKLGIVRLDEKTIRLFTNVIVVGGGLDKLRSLYLHTETEIEFPSDLLEYLSEKIHLLKLGLLGEFKNGKLPSLFPSNLIKLYLGFTNLSEDPMPTLEKLQHLLFLRLYDLYLGKEMVCSAKGFPKLQNLQIGYSNQLEEWTVEEGAMPCLTKCLIDCKKLKMVPQGFKFLTMLQELKIFNMPKSFEQRVKEGGEDWRTVQHIPSIIIYNYREEVSEERRKKEDIFLDYLWTKATI</sequence>
<evidence type="ECO:0000259" key="5">
    <source>
        <dbReference type="Pfam" id="PF23598"/>
    </source>
</evidence>
<dbReference type="InParanoid" id="A0A2G5C0D6"/>
<organism evidence="6 7">
    <name type="scientific">Aquilegia coerulea</name>
    <name type="common">Rocky mountain columbine</name>
    <dbReference type="NCBI Taxonomy" id="218851"/>
    <lineage>
        <taxon>Eukaryota</taxon>
        <taxon>Viridiplantae</taxon>
        <taxon>Streptophyta</taxon>
        <taxon>Embryophyta</taxon>
        <taxon>Tracheophyta</taxon>
        <taxon>Spermatophyta</taxon>
        <taxon>Magnoliopsida</taxon>
        <taxon>Ranunculales</taxon>
        <taxon>Ranunculaceae</taxon>
        <taxon>Thalictroideae</taxon>
        <taxon>Aquilegia</taxon>
    </lineage>
</organism>
<gene>
    <name evidence="6" type="ORF">AQUCO_46800001v1</name>
</gene>
<dbReference type="InterPro" id="IPR055414">
    <property type="entry name" value="LRR_R13L4/SHOC2-like"/>
</dbReference>
<dbReference type="InterPro" id="IPR002182">
    <property type="entry name" value="NB-ARC"/>
</dbReference>
<dbReference type="InterPro" id="IPR027417">
    <property type="entry name" value="P-loop_NTPase"/>
</dbReference>
<accession>A0A2G5C0D6</accession>
<dbReference type="GO" id="GO:0043531">
    <property type="term" value="F:ADP binding"/>
    <property type="evidence" value="ECO:0007669"/>
    <property type="project" value="InterPro"/>
</dbReference>
<dbReference type="Pfam" id="PF23559">
    <property type="entry name" value="WHD_DRP"/>
    <property type="match status" value="1"/>
</dbReference>
<protein>
    <submittedName>
        <fullName evidence="6">Uncharacterized protein</fullName>
    </submittedName>
</protein>
<dbReference type="Gene3D" id="3.40.50.300">
    <property type="entry name" value="P-loop containing nucleotide triphosphate hydrolases"/>
    <property type="match status" value="1"/>
</dbReference>
<dbReference type="SUPFAM" id="SSF52058">
    <property type="entry name" value="L domain-like"/>
    <property type="match status" value="1"/>
</dbReference>
<evidence type="ECO:0000259" key="4">
    <source>
        <dbReference type="Pfam" id="PF23559"/>
    </source>
</evidence>
<dbReference type="Pfam" id="PF23598">
    <property type="entry name" value="LRR_14"/>
    <property type="match status" value="1"/>
</dbReference>
<dbReference type="PANTHER" id="PTHR23155:SF1185">
    <property type="entry name" value="DISEASE RESISTANCE RPP8-LIKE PROTEIN 3-RELATED"/>
    <property type="match status" value="1"/>
</dbReference>
<feature type="domain" description="Disease resistance R13L4/SHOC-2-like LRR" evidence="5">
    <location>
        <begin position="451"/>
        <end position="761"/>
    </location>
</feature>
<dbReference type="AlphaFoldDB" id="A0A2G5C0D6"/>
<feature type="domain" description="Disease resistance protein winged helix" evidence="4">
    <location>
        <begin position="304"/>
        <end position="376"/>
    </location>
</feature>
<dbReference type="EMBL" id="KZ305315">
    <property type="protein sequence ID" value="PIA24749.1"/>
    <property type="molecule type" value="Genomic_DNA"/>
</dbReference>
<dbReference type="Gene3D" id="3.80.10.10">
    <property type="entry name" value="Ribonuclease Inhibitor"/>
    <property type="match status" value="1"/>
</dbReference>
<proteinExistence type="predicted"/>
<feature type="domain" description="NB-ARC" evidence="3">
    <location>
        <begin position="55"/>
        <end position="222"/>
    </location>
</feature>
<keyword evidence="2" id="KW-0611">Plant defense</keyword>
<keyword evidence="7" id="KW-1185">Reference proteome</keyword>
<dbReference type="Proteomes" id="UP000230069">
    <property type="component" value="Unassembled WGS sequence"/>
</dbReference>
<dbReference type="GO" id="GO:0098542">
    <property type="term" value="P:defense response to other organism"/>
    <property type="evidence" value="ECO:0007669"/>
    <property type="project" value="TreeGrafter"/>
</dbReference>
<dbReference type="OrthoDB" id="646178at2759"/>
<dbReference type="SUPFAM" id="SSF52540">
    <property type="entry name" value="P-loop containing nucleoside triphosphate hydrolases"/>
    <property type="match status" value="1"/>
</dbReference>
<reference evidence="6 7" key="1">
    <citation type="submission" date="2017-09" db="EMBL/GenBank/DDBJ databases">
        <title>WGS assembly of Aquilegia coerulea Goldsmith.</title>
        <authorList>
            <person name="Hodges S."/>
            <person name="Kramer E."/>
            <person name="Nordborg M."/>
            <person name="Tomkins J."/>
            <person name="Borevitz J."/>
            <person name="Derieg N."/>
            <person name="Yan J."/>
            <person name="Mihaltcheva S."/>
            <person name="Hayes R.D."/>
            <person name="Rokhsar D."/>
        </authorList>
    </citation>
    <scope>NUCLEOTIDE SEQUENCE [LARGE SCALE GENOMIC DNA]</scope>
    <source>
        <strain evidence="7">cv. Goldsmith</strain>
    </source>
</reference>
<evidence type="ECO:0000259" key="3">
    <source>
        <dbReference type="Pfam" id="PF00931"/>
    </source>
</evidence>